<accession>A0A9P7DN97</accession>
<sequence>MSGWHISFEDILALHQSDFVAASQETRLGILRTVRDHIIAKNKSQEESVELPKALKSNTKAIRCYYCQFLTDEDDLQAEEELLRDEQEDGTSSLSPEEREAGARPKDAAFYKKEVSDWDVAQRLFKQEIDEYDKEEQAKLGVKNEIKYRTGHARDWFKNITPAQRKEVENAREKWNKEGAPPESQTMYRKRHLKKILEDFTEQICRTMGCQVMILASHKKLADQTLNVVVHESKPVNSKKPFTQSSRGNKEWMSEGFEKFAEWSKLEFYPEENDDDSNDEEEGDGKPSLPDVILDKNGYAKLPSRSGVAARGQQELVRQIFCASYKVFTDTTKPVPWREVVANPSLYLDPNSVPEGFILRDPSHMRAENINQLWAHWAHITVTYLRIIRGNGHA</sequence>
<keyword evidence="3" id="KW-1185">Reference proteome</keyword>
<name>A0A9P7DN97_9AGAM</name>
<reference evidence="2" key="1">
    <citation type="journal article" date="2020" name="New Phytol.">
        <title>Comparative genomics reveals dynamic genome evolution in host specialist ectomycorrhizal fungi.</title>
        <authorList>
            <person name="Lofgren L.A."/>
            <person name="Nguyen N.H."/>
            <person name="Vilgalys R."/>
            <person name="Ruytinx J."/>
            <person name="Liao H.L."/>
            <person name="Branco S."/>
            <person name="Kuo A."/>
            <person name="LaButti K."/>
            <person name="Lipzen A."/>
            <person name="Andreopoulos W."/>
            <person name="Pangilinan J."/>
            <person name="Riley R."/>
            <person name="Hundley H."/>
            <person name="Na H."/>
            <person name="Barry K."/>
            <person name="Grigoriev I.V."/>
            <person name="Stajich J.E."/>
            <person name="Kennedy P.G."/>
        </authorList>
    </citation>
    <scope>NUCLEOTIDE SEQUENCE</scope>
    <source>
        <strain evidence="2">S12</strain>
    </source>
</reference>
<evidence type="ECO:0000256" key="1">
    <source>
        <dbReference type="SAM" id="MobiDB-lite"/>
    </source>
</evidence>
<proteinExistence type="predicted"/>
<dbReference type="OrthoDB" id="3235041at2759"/>
<dbReference type="Proteomes" id="UP000719766">
    <property type="component" value="Unassembled WGS sequence"/>
</dbReference>
<evidence type="ECO:0000313" key="2">
    <source>
        <dbReference type="EMBL" id="KAG1799052.1"/>
    </source>
</evidence>
<dbReference type="RefSeq" id="XP_041163593.1">
    <property type="nucleotide sequence ID" value="XM_041306064.1"/>
</dbReference>
<dbReference type="AlphaFoldDB" id="A0A9P7DN97"/>
<gene>
    <name evidence="2" type="ORF">HD556DRAFT_1440119</name>
</gene>
<dbReference type="GeneID" id="64599828"/>
<feature type="region of interest" description="Disordered" evidence="1">
    <location>
        <begin position="83"/>
        <end position="106"/>
    </location>
</feature>
<feature type="compositionally biased region" description="Basic and acidic residues" evidence="1">
    <location>
        <begin position="96"/>
        <end position="106"/>
    </location>
</feature>
<organism evidence="2 3">
    <name type="scientific">Suillus plorans</name>
    <dbReference type="NCBI Taxonomy" id="116603"/>
    <lineage>
        <taxon>Eukaryota</taxon>
        <taxon>Fungi</taxon>
        <taxon>Dikarya</taxon>
        <taxon>Basidiomycota</taxon>
        <taxon>Agaricomycotina</taxon>
        <taxon>Agaricomycetes</taxon>
        <taxon>Agaricomycetidae</taxon>
        <taxon>Boletales</taxon>
        <taxon>Suillineae</taxon>
        <taxon>Suillaceae</taxon>
        <taxon>Suillus</taxon>
    </lineage>
</organism>
<feature type="region of interest" description="Disordered" evidence="1">
    <location>
        <begin position="270"/>
        <end position="292"/>
    </location>
</feature>
<evidence type="ECO:0000313" key="3">
    <source>
        <dbReference type="Proteomes" id="UP000719766"/>
    </source>
</evidence>
<protein>
    <submittedName>
        <fullName evidence="2">Uncharacterized protein</fullName>
    </submittedName>
</protein>
<feature type="compositionally biased region" description="Acidic residues" evidence="1">
    <location>
        <begin position="270"/>
        <end position="283"/>
    </location>
</feature>
<comment type="caution">
    <text evidence="2">The sequence shown here is derived from an EMBL/GenBank/DDBJ whole genome shotgun (WGS) entry which is preliminary data.</text>
</comment>
<dbReference type="EMBL" id="JABBWE010000012">
    <property type="protein sequence ID" value="KAG1799052.1"/>
    <property type="molecule type" value="Genomic_DNA"/>
</dbReference>